<evidence type="ECO:0000313" key="2">
    <source>
        <dbReference type="Proteomes" id="UP000289738"/>
    </source>
</evidence>
<reference evidence="1 2" key="1">
    <citation type="submission" date="2019-01" db="EMBL/GenBank/DDBJ databases">
        <title>Sequencing of cultivated peanut Arachis hypogaea provides insights into genome evolution and oil improvement.</title>
        <authorList>
            <person name="Chen X."/>
        </authorList>
    </citation>
    <scope>NUCLEOTIDE SEQUENCE [LARGE SCALE GENOMIC DNA]</scope>
    <source>
        <strain evidence="2">cv. Fuhuasheng</strain>
        <tissue evidence="1">Leaves</tissue>
    </source>
</reference>
<dbReference type="Proteomes" id="UP000289738">
    <property type="component" value="Chromosome B04"/>
</dbReference>
<keyword evidence="2" id="KW-1185">Reference proteome</keyword>
<dbReference type="AlphaFoldDB" id="A0A444ZNZ5"/>
<dbReference type="EMBL" id="SDMP01000014">
    <property type="protein sequence ID" value="RYR15926.1"/>
    <property type="molecule type" value="Genomic_DNA"/>
</dbReference>
<proteinExistence type="predicted"/>
<comment type="caution">
    <text evidence="1">The sequence shown here is derived from an EMBL/GenBank/DDBJ whole genome shotgun (WGS) entry which is preliminary data.</text>
</comment>
<evidence type="ECO:0000313" key="1">
    <source>
        <dbReference type="EMBL" id="RYR15926.1"/>
    </source>
</evidence>
<protein>
    <submittedName>
        <fullName evidence="1">Uncharacterized protein</fullName>
    </submittedName>
</protein>
<gene>
    <name evidence="1" type="ORF">Ahy_B04g072893</name>
</gene>
<accession>A0A444ZNZ5</accession>
<sequence length="92" mass="10772">MLYNEMKRALRQSVFILMRKLSWRFFGHKINLNLLNSSISRNKREDKLVDATKNTRFLPPLGVPSYKQALVYAKKEIDNTPLVNEDPDLYAS</sequence>
<name>A0A444ZNZ5_ARAHY</name>
<organism evidence="1 2">
    <name type="scientific">Arachis hypogaea</name>
    <name type="common">Peanut</name>
    <dbReference type="NCBI Taxonomy" id="3818"/>
    <lineage>
        <taxon>Eukaryota</taxon>
        <taxon>Viridiplantae</taxon>
        <taxon>Streptophyta</taxon>
        <taxon>Embryophyta</taxon>
        <taxon>Tracheophyta</taxon>
        <taxon>Spermatophyta</taxon>
        <taxon>Magnoliopsida</taxon>
        <taxon>eudicotyledons</taxon>
        <taxon>Gunneridae</taxon>
        <taxon>Pentapetalae</taxon>
        <taxon>rosids</taxon>
        <taxon>fabids</taxon>
        <taxon>Fabales</taxon>
        <taxon>Fabaceae</taxon>
        <taxon>Papilionoideae</taxon>
        <taxon>50 kb inversion clade</taxon>
        <taxon>dalbergioids sensu lato</taxon>
        <taxon>Dalbergieae</taxon>
        <taxon>Pterocarpus clade</taxon>
        <taxon>Arachis</taxon>
    </lineage>
</organism>